<dbReference type="GO" id="GO:0034625">
    <property type="term" value="P:fatty acid elongation, monounsaturated fatty acid"/>
    <property type="evidence" value="ECO:0007669"/>
    <property type="project" value="TreeGrafter"/>
</dbReference>
<evidence type="ECO:0000256" key="5">
    <source>
        <dbReference type="ARBA" id="ARBA00022832"/>
    </source>
</evidence>
<dbReference type="GeneID" id="117646255"/>
<evidence type="ECO:0000256" key="1">
    <source>
        <dbReference type="ARBA" id="ARBA00004141"/>
    </source>
</evidence>
<feature type="transmembrane region" description="Helical" evidence="10">
    <location>
        <begin position="510"/>
        <end position="528"/>
    </location>
</feature>
<evidence type="ECO:0000256" key="7">
    <source>
        <dbReference type="ARBA" id="ARBA00023098"/>
    </source>
</evidence>
<feature type="transmembrane region" description="Helical" evidence="10">
    <location>
        <begin position="172"/>
        <end position="193"/>
    </location>
</feature>
<dbReference type="GO" id="GO:0034626">
    <property type="term" value="P:fatty acid elongation, polyunsaturated fatty acid"/>
    <property type="evidence" value="ECO:0007669"/>
    <property type="project" value="TreeGrafter"/>
</dbReference>
<name>A0A6P8Z7W4_THRPL</name>
<feature type="transmembrane region" description="Helical" evidence="10">
    <location>
        <begin position="390"/>
        <end position="408"/>
    </location>
</feature>
<keyword evidence="8 10" id="KW-0472">Membrane</keyword>
<proteinExistence type="inferred from homology"/>
<organism evidence="12">
    <name type="scientific">Thrips palmi</name>
    <name type="common">Melon thrips</name>
    <dbReference type="NCBI Taxonomy" id="161013"/>
    <lineage>
        <taxon>Eukaryota</taxon>
        <taxon>Metazoa</taxon>
        <taxon>Ecdysozoa</taxon>
        <taxon>Arthropoda</taxon>
        <taxon>Hexapoda</taxon>
        <taxon>Insecta</taxon>
        <taxon>Pterygota</taxon>
        <taxon>Neoptera</taxon>
        <taxon>Paraneoptera</taxon>
        <taxon>Thysanoptera</taxon>
        <taxon>Terebrantia</taxon>
        <taxon>Thripoidea</taxon>
        <taxon>Thripidae</taxon>
        <taxon>Thrips</taxon>
    </lineage>
</organism>
<comment type="catalytic activity">
    <reaction evidence="10">
        <text>a very-long-chain acyl-CoA + malonyl-CoA + H(+) = a very-long-chain 3-oxoacyl-CoA + CO2 + CoA</text>
        <dbReference type="Rhea" id="RHEA:32727"/>
        <dbReference type="ChEBI" id="CHEBI:15378"/>
        <dbReference type="ChEBI" id="CHEBI:16526"/>
        <dbReference type="ChEBI" id="CHEBI:57287"/>
        <dbReference type="ChEBI" id="CHEBI:57384"/>
        <dbReference type="ChEBI" id="CHEBI:90725"/>
        <dbReference type="ChEBI" id="CHEBI:90736"/>
        <dbReference type="EC" id="2.3.1.199"/>
    </reaction>
</comment>
<dbReference type="InterPro" id="IPR030457">
    <property type="entry name" value="ELO_CS"/>
</dbReference>
<evidence type="ECO:0000256" key="6">
    <source>
        <dbReference type="ARBA" id="ARBA00022989"/>
    </source>
</evidence>
<feature type="transmembrane region" description="Helical" evidence="10">
    <location>
        <begin position="148"/>
        <end position="166"/>
    </location>
</feature>
<evidence type="ECO:0000256" key="2">
    <source>
        <dbReference type="ARBA" id="ARBA00022516"/>
    </source>
</evidence>
<dbReference type="OrthoDB" id="434092at2759"/>
<evidence type="ECO:0000256" key="8">
    <source>
        <dbReference type="ARBA" id="ARBA00023136"/>
    </source>
</evidence>
<dbReference type="InParanoid" id="A0A6P8Z7W4"/>
<keyword evidence="4 10" id="KW-0812">Transmembrane</keyword>
<reference evidence="12" key="1">
    <citation type="submission" date="2025-08" db="UniProtKB">
        <authorList>
            <consortium name="RefSeq"/>
        </authorList>
    </citation>
    <scope>IDENTIFICATION</scope>
    <source>
        <tissue evidence="12">Total insect</tissue>
    </source>
</reference>
<dbReference type="AlphaFoldDB" id="A0A6P8Z7W4"/>
<dbReference type="PANTHER" id="PTHR11157">
    <property type="entry name" value="FATTY ACID ACYL TRANSFERASE-RELATED"/>
    <property type="match status" value="1"/>
</dbReference>
<dbReference type="Pfam" id="PF01151">
    <property type="entry name" value="ELO"/>
    <property type="match status" value="2"/>
</dbReference>
<comment type="caution">
    <text evidence="10">Lacks conserved residue(s) required for the propagation of feature annotation.</text>
</comment>
<gene>
    <name evidence="12" type="primary">LOC117646255</name>
</gene>
<dbReference type="RefSeq" id="XP_034242982.1">
    <property type="nucleotide sequence ID" value="XM_034387091.1"/>
</dbReference>
<feature type="transmembrane region" description="Helical" evidence="10">
    <location>
        <begin position="420"/>
        <end position="438"/>
    </location>
</feature>
<evidence type="ECO:0000256" key="3">
    <source>
        <dbReference type="ARBA" id="ARBA00022679"/>
    </source>
</evidence>
<evidence type="ECO:0000313" key="12">
    <source>
        <dbReference type="RefSeq" id="XP_034242982.1"/>
    </source>
</evidence>
<keyword evidence="2 10" id="KW-0444">Lipid biosynthesis</keyword>
<keyword evidence="9 10" id="KW-0275">Fatty acid biosynthesis</keyword>
<dbReference type="PROSITE" id="PS01188">
    <property type="entry name" value="ELO"/>
    <property type="match status" value="1"/>
</dbReference>
<feature type="transmembrane region" description="Helical" evidence="10">
    <location>
        <begin position="478"/>
        <end position="498"/>
    </location>
</feature>
<comment type="subcellular location">
    <subcellularLocation>
        <location evidence="1">Membrane</location>
        <topology evidence="1">Multi-pass membrane protein</topology>
    </subcellularLocation>
</comment>
<feature type="transmembrane region" description="Helical" evidence="10">
    <location>
        <begin position="27"/>
        <end position="46"/>
    </location>
</feature>
<dbReference type="PANTHER" id="PTHR11157:SF21">
    <property type="entry name" value="ELONGATION OF VERY LONG CHAIN FATTY ACIDS PROTEIN"/>
    <property type="match status" value="1"/>
</dbReference>
<keyword evidence="11" id="KW-1185">Reference proteome</keyword>
<feature type="transmembrane region" description="Helical" evidence="10">
    <location>
        <begin position="444"/>
        <end position="466"/>
    </location>
</feature>
<dbReference type="GO" id="GO:0030148">
    <property type="term" value="P:sphingolipid biosynthetic process"/>
    <property type="evidence" value="ECO:0007669"/>
    <property type="project" value="TreeGrafter"/>
</dbReference>
<evidence type="ECO:0000256" key="10">
    <source>
        <dbReference type="RuleBase" id="RU361115"/>
    </source>
</evidence>
<dbReference type="GO" id="GO:0019367">
    <property type="term" value="P:fatty acid elongation, saturated fatty acid"/>
    <property type="evidence" value="ECO:0007669"/>
    <property type="project" value="TreeGrafter"/>
</dbReference>
<evidence type="ECO:0000313" key="11">
    <source>
        <dbReference type="Proteomes" id="UP000515158"/>
    </source>
</evidence>
<keyword evidence="6 10" id="KW-1133">Transmembrane helix</keyword>
<keyword evidence="7 10" id="KW-0443">Lipid metabolism</keyword>
<protein>
    <recommendedName>
        <fullName evidence="10">Elongation of very long chain fatty acids protein</fullName>
        <ecNumber evidence="10">2.3.1.199</ecNumber>
    </recommendedName>
    <alternativeName>
        <fullName evidence="10">Very-long-chain 3-oxoacyl-CoA synthase</fullName>
    </alternativeName>
</protein>
<dbReference type="EC" id="2.3.1.199" evidence="10"/>
<feature type="transmembrane region" description="Helical" evidence="10">
    <location>
        <begin position="295"/>
        <end position="318"/>
    </location>
</feature>
<dbReference type="GO" id="GO:0009922">
    <property type="term" value="F:fatty acid elongase activity"/>
    <property type="evidence" value="ECO:0007669"/>
    <property type="project" value="UniProtKB-EC"/>
</dbReference>
<sequence>MATIIKSMVKGYNFLFYDIGNPETRDWLLMSSPFPTLAIMGIYLWFVNDYGRKMMEYRKPFKLDRIIQVYNAIQIFLSSYTCYKLLKHGWYSRYSWQCAPVIFELEDPDDYAMASMMHLYFITKIVDLLDTVFFTLRKKYNQISFLHLYHHTGMVALGWGAVNWFTTGHGTMLMTVNSAVHTILYSYYLLTSISPQYGNTWWKKYITKIQLLQFLFLSIHFGKLVFNNPCNFAPFGLMIIIPQNMFMFILFSDFYYKAYMRPKPVKASNVMQRLWEWQHYHFVEKVDPRISSYPLFGPSLGLGPPWGLFGIVAAYIYFVKFLGPRLMENRKPVELRRIMIAYNAMQVLFSGYTFYESFVAGWGGRYSWFCQYLGPDDYTPMDIRAARCSWLYFFSKIVDLADTVFIVLRKNYKQLSFLHVYHHAVMVLGVWYGIAYSPGGHVTFVGFLNTFVHTIMYSYYLATLLFGTKSFNFLKKWITRMQLLQFLGVFVHSAQVLFQPSCRVDRSNMVFLMIQSVIMTALFSNYYYHAYVKKKHQA</sequence>
<dbReference type="InterPro" id="IPR002076">
    <property type="entry name" value="ELO_fam"/>
</dbReference>
<dbReference type="Proteomes" id="UP000515158">
    <property type="component" value="Unplaced"/>
</dbReference>
<dbReference type="GO" id="GO:0005789">
    <property type="term" value="C:endoplasmic reticulum membrane"/>
    <property type="evidence" value="ECO:0007669"/>
    <property type="project" value="TreeGrafter"/>
</dbReference>
<keyword evidence="5 10" id="KW-0276">Fatty acid metabolism</keyword>
<feature type="transmembrane region" description="Helical" evidence="10">
    <location>
        <begin position="232"/>
        <end position="256"/>
    </location>
</feature>
<accession>A0A6P8Z7W4</accession>
<dbReference type="GO" id="GO:0042761">
    <property type="term" value="P:very long-chain fatty acid biosynthetic process"/>
    <property type="evidence" value="ECO:0007669"/>
    <property type="project" value="TreeGrafter"/>
</dbReference>
<comment type="similarity">
    <text evidence="10">Belongs to the ELO family.</text>
</comment>
<evidence type="ECO:0000256" key="9">
    <source>
        <dbReference type="ARBA" id="ARBA00023160"/>
    </source>
</evidence>
<keyword evidence="3 10" id="KW-0808">Transferase</keyword>
<evidence type="ECO:0000256" key="4">
    <source>
        <dbReference type="ARBA" id="ARBA00022692"/>
    </source>
</evidence>
<dbReference type="KEGG" id="tpal:117646255"/>